<dbReference type="Proteomes" id="UP000637359">
    <property type="component" value="Unassembled WGS sequence"/>
</dbReference>
<dbReference type="InterPro" id="IPR025097">
    <property type="entry name" value="DUF4023"/>
</dbReference>
<dbReference type="Pfam" id="PF13215">
    <property type="entry name" value="DUF4023"/>
    <property type="match status" value="1"/>
</dbReference>
<gene>
    <name evidence="2" type="ORF">H8S33_01010</name>
</gene>
<dbReference type="RefSeq" id="WP_186868100.1">
    <property type="nucleotide sequence ID" value="NZ_JACOOL010000001.1"/>
</dbReference>
<dbReference type="AlphaFoldDB" id="A0A923RHY7"/>
<reference evidence="2" key="1">
    <citation type="submission" date="2020-08" db="EMBL/GenBank/DDBJ databases">
        <title>Genome public.</title>
        <authorList>
            <person name="Liu C."/>
            <person name="Sun Q."/>
        </authorList>
    </citation>
    <scope>NUCLEOTIDE SEQUENCE</scope>
    <source>
        <strain evidence="2">BX22</strain>
    </source>
</reference>
<comment type="caution">
    <text evidence="2">The sequence shown here is derived from an EMBL/GenBank/DDBJ whole genome shotgun (WGS) entry which is preliminary data.</text>
</comment>
<feature type="region of interest" description="Disordered" evidence="1">
    <location>
        <begin position="1"/>
        <end position="39"/>
    </location>
</feature>
<protein>
    <submittedName>
        <fullName evidence="2">DUF4023 domain-containing protein</fullName>
    </submittedName>
</protein>
<organism evidence="2 3">
    <name type="scientific">Ornithinibacillus hominis</name>
    <dbReference type="NCBI Taxonomy" id="2763055"/>
    <lineage>
        <taxon>Bacteria</taxon>
        <taxon>Bacillati</taxon>
        <taxon>Bacillota</taxon>
        <taxon>Bacilli</taxon>
        <taxon>Bacillales</taxon>
        <taxon>Bacillaceae</taxon>
        <taxon>Ornithinibacillus</taxon>
    </lineage>
</organism>
<name>A0A923RHY7_9BACI</name>
<evidence type="ECO:0000313" key="3">
    <source>
        <dbReference type="Proteomes" id="UP000637359"/>
    </source>
</evidence>
<evidence type="ECO:0000256" key="1">
    <source>
        <dbReference type="SAM" id="MobiDB-lite"/>
    </source>
</evidence>
<feature type="compositionally biased region" description="Basic and acidic residues" evidence="1">
    <location>
        <begin position="11"/>
        <end position="22"/>
    </location>
</feature>
<accession>A0A923RHY7</accession>
<feature type="compositionally biased region" description="Basic and acidic residues" evidence="1">
    <location>
        <begin position="30"/>
        <end position="39"/>
    </location>
</feature>
<proteinExistence type="predicted"/>
<keyword evidence="3" id="KW-1185">Reference proteome</keyword>
<dbReference type="EMBL" id="JACOOL010000001">
    <property type="protein sequence ID" value="MBC5635392.1"/>
    <property type="molecule type" value="Genomic_DNA"/>
</dbReference>
<sequence length="39" mass="4633">MEDTSTFVAKFNERKRKDELNRKRQGGGTRSDRLPSKRH</sequence>
<evidence type="ECO:0000313" key="2">
    <source>
        <dbReference type="EMBL" id="MBC5635392.1"/>
    </source>
</evidence>